<protein>
    <submittedName>
        <fullName evidence="1">Uncharacterized protein</fullName>
    </submittedName>
</protein>
<sequence length="34" mass="3804">MKKEMEMIAEGVTAGTRFLSEKLKESQLFPSISS</sequence>
<reference evidence="1 2" key="1">
    <citation type="journal article" date="2021" name="Commun. Biol.">
        <title>The genome of Shorea leprosula (Dipterocarpaceae) highlights the ecological relevance of drought in aseasonal tropical rainforests.</title>
        <authorList>
            <person name="Ng K.K.S."/>
            <person name="Kobayashi M.J."/>
            <person name="Fawcett J.A."/>
            <person name="Hatakeyama M."/>
            <person name="Paape T."/>
            <person name="Ng C.H."/>
            <person name="Ang C.C."/>
            <person name="Tnah L.H."/>
            <person name="Lee C.T."/>
            <person name="Nishiyama T."/>
            <person name="Sese J."/>
            <person name="O'Brien M.J."/>
            <person name="Copetti D."/>
            <person name="Mohd Noor M.I."/>
            <person name="Ong R.C."/>
            <person name="Putra M."/>
            <person name="Sireger I.Z."/>
            <person name="Indrioko S."/>
            <person name="Kosugi Y."/>
            <person name="Izuno A."/>
            <person name="Isagi Y."/>
            <person name="Lee S.L."/>
            <person name="Shimizu K.K."/>
        </authorList>
    </citation>
    <scope>NUCLEOTIDE SEQUENCE [LARGE SCALE GENOMIC DNA]</scope>
    <source>
        <strain evidence="1">214</strain>
    </source>
</reference>
<proteinExistence type="predicted"/>
<gene>
    <name evidence="1" type="ORF">SLEP1_g26936</name>
</gene>
<evidence type="ECO:0000313" key="2">
    <source>
        <dbReference type="Proteomes" id="UP001054252"/>
    </source>
</evidence>
<organism evidence="1 2">
    <name type="scientific">Rubroshorea leprosula</name>
    <dbReference type="NCBI Taxonomy" id="152421"/>
    <lineage>
        <taxon>Eukaryota</taxon>
        <taxon>Viridiplantae</taxon>
        <taxon>Streptophyta</taxon>
        <taxon>Embryophyta</taxon>
        <taxon>Tracheophyta</taxon>
        <taxon>Spermatophyta</taxon>
        <taxon>Magnoliopsida</taxon>
        <taxon>eudicotyledons</taxon>
        <taxon>Gunneridae</taxon>
        <taxon>Pentapetalae</taxon>
        <taxon>rosids</taxon>
        <taxon>malvids</taxon>
        <taxon>Malvales</taxon>
        <taxon>Dipterocarpaceae</taxon>
        <taxon>Rubroshorea</taxon>
    </lineage>
</organism>
<name>A0AAV5JNT8_9ROSI</name>
<comment type="caution">
    <text evidence="1">The sequence shown here is derived from an EMBL/GenBank/DDBJ whole genome shotgun (WGS) entry which is preliminary data.</text>
</comment>
<dbReference type="EMBL" id="BPVZ01000045">
    <property type="protein sequence ID" value="GKV16268.1"/>
    <property type="molecule type" value="Genomic_DNA"/>
</dbReference>
<dbReference type="Proteomes" id="UP001054252">
    <property type="component" value="Unassembled WGS sequence"/>
</dbReference>
<keyword evidence="2" id="KW-1185">Reference proteome</keyword>
<evidence type="ECO:0000313" key="1">
    <source>
        <dbReference type="EMBL" id="GKV16268.1"/>
    </source>
</evidence>
<accession>A0AAV5JNT8</accession>
<dbReference type="AlphaFoldDB" id="A0AAV5JNT8"/>